<dbReference type="SUPFAM" id="SSF53098">
    <property type="entry name" value="Ribonuclease H-like"/>
    <property type="match status" value="1"/>
</dbReference>
<dbReference type="InterPro" id="IPR039537">
    <property type="entry name" value="Retrotran_Ty1/copia-like"/>
</dbReference>
<dbReference type="GO" id="GO:0003676">
    <property type="term" value="F:nucleic acid binding"/>
    <property type="evidence" value="ECO:0007669"/>
    <property type="project" value="InterPro"/>
</dbReference>
<keyword evidence="1" id="KW-0479">Metal-binding</keyword>
<dbReference type="OrthoDB" id="413361at2759"/>
<keyword evidence="5" id="KW-1185">Reference proteome</keyword>
<dbReference type="GO" id="GO:0015074">
    <property type="term" value="P:DNA integration"/>
    <property type="evidence" value="ECO:0007669"/>
    <property type="project" value="InterPro"/>
</dbReference>
<feature type="domain" description="CCHC-type" evidence="2">
    <location>
        <begin position="8"/>
        <end position="22"/>
    </location>
</feature>
<evidence type="ECO:0000259" key="2">
    <source>
        <dbReference type="PROSITE" id="PS50158"/>
    </source>
</evidence>
<comment type="caution">
    <text evidence="4">The sequence shown here is derived from an EMBL/GenBank/DDBJ whole genome shotgun (WGS) entry which is preliminary data.</text>
</comment>
<dbReference type="GO" id="GO:0008270">
    <property type="term" value="F:zinc ion binding"/>
    <property type="evidence" value="ECO:0007669"/>
    <property type="project" value="UniProtKB-KW"/>
</dbReference>
<feature type="domain" description="Integrase catalytic" evidence="3">
    <location>
        <begin position="191"/>
        <end position="368"/>
    </location>
</feature>
<dbReference type="PANTHER" id="PTHR42648:SF28">
    <property type="entry name" value="TRANSPOSON-ENCODED PROTEIN WITH RIBONUCLEASE H-LIKE AND RETROVIRUS ZINC FINGER-LIKE DOMAINS"/>
    <property type="match status" value="1"/>
</dbReference>
<accession>A0A2P4XR30</accession>
<dbReference type="InterPro" id="IPR012337">
    <property type="entry name" value="RNaseH-like_sf"/>
</dbReference>
<dbReference type="InterPro" id="IPR036397">
    <property type="entry name" value="RNaseH_sf"/>
</dbReference>
<reference evidence="4 5" key="1">
    <citation type="journal article" date="2017" name="Genome Biol. Evol.">
        <title>Phytophthora megakarya and P. palmivora, closely related causal agents of cacao black pod rot, underwent increases in genome sizes and gene numbers by different mechanisms.</title>
        <authorList>
            <person name="Ali S.S."/>
            <person name="Shao J."/>
            <person name="Lary D.J."/>
            <person name="Kronmiller B."/>
            <person name="Shen D."/>
            <person name="Strem M.D."/>
            <person name="Amoako-Attah I."/>
            <person name="Akrofi A.Y."/>
            <person name="Begoude B.A."/>
            <person name="Ten Hoopen G.M."/>
            <person name="Coulibaly K."/>
            <person name="Kebe B.I."/>
            <person name="Melnick R.L."/>
            <person name="Guiltinan M.J."/>
            <person name="Tyler B.M."/>
            <person name="Meinhardt L.W."/>
            <person name="Bailey B.A."/>
        </authorList>
    </citation>
    <scope>NUCLEOTIDE SEQUENCE [LARGE SCALE GENOMIC DNA]</scope>
    <source>
        <strain evidence="5">sbr112.9</strain>
    </source>
</reference>
<dbReference type="Gene3D" id="3.30.420.10">
    <property type="entry name" value="Ribonuclease H-like superfamily/Ribonuclease H"/>
    <property type="match status" value="1"/>
</dbReference>
<dbReference type="PANTHER" id="PTHR42648">
    <property type="entry name" value="TRANSPOSASE, PUTATIVE-RELATED"/>
    <property type="match status" value="1"/>
</dbReference>
<dbReference type="Pfam" id="PF13976">
    <property type="entry name" value="gag_pre-integrs"/>
    <property type="match status" value="1"/>
</dbReference>
<dbReference type="InterPro" id="IPR001584">
    <property type="entry name" value="Integrase_cat-core"/>
</dbReference>
<dbReference type="InterPro" id="IPR001878">
    <property type="entry name" value="Znf_CCHC"/>
</dbReference>
<dbReference type="PROSITE" id="PS50158">
    <property type="entry name" value="ZF_CCHC"/>
    <property type="match status" value="1"/>
</dbReference>
<keyword evidence="1" id="KW-0863">Zinc-finger</keyword>
<dbReference type="EMBL" id="NCKW01008508">
    <property type="protein sequence ID" value="POM67959.1"/>
    <property type="molecule type" value="Genomic_DNA"/>
</dbReference>
<dbReference type="Proteomes" id="UP000237271">
    <property type="component" value="Unassembled WGS sequence"/>
</dbReference>
<evidence type="ECO:0000256" key="1">
    <source>
        <dbReference type="PROSITE-ProRule" id="PRU00047"/>
    </source>
</evidence>
<keyword evidence="1" id="KW-0862">Zinc</keyword>
<gene>
    <name evidence="4" type="ORF">PHPALM_15940</name>
</gene>
<protein>
    <submittedName>
        <fullName evidence="4">Retroelement</fullName>
    </submittedName>
</protein>
<dbReference type="PROSITE" id="PS50994">
    <property type="entry name" value="INTEGRASE"/>
    <property type="match status" value="1"/>
</dbReference>
<organism evidence="4 5">
    <name type="scientific">Phytophthora palmivora</name>
    <dbReference type="NCBI Taxonomy" id="4796"/>
    <lineage>
        <taxon>Eukaryota</taxon>
        <taxon>Sar</taxon>
        <taxon>Stramenopiles</taxon>
        <taxon>Oomycota</taxon>
        <taxon>Peronosporomycetes</taxon>
        <taxon>Peronosporales</taxon>
        <taxon>Peronosporaceae</taxon>
        <taxon>Phytophthora</taxon>
    </lineage>
</organism>
<sequence length="368" mass="42237">MDREEGNCFACHKPGHQKQNCPAKENANSKGRWRVTLYRVGAVNLCVRVEGEYLQLRLENVFYSPGHQNLLSQSEAHGQGYDVEYDNAKRCYSILRKDSVVLKVGMHRTGLWIFAAQNNFLTGKSDDTGPSSLVNFALSDGVADLQCWHDRLGHLCPQYIMKMADEGLVKGMTLRKRQFDMCEACQLGKQRAKTPAKHLDRNVKKRNQLVFADLLFPPSNYNCTRFSAVLVIMDAHTRFMTIYPVKTKFSKEINPLMRRYIAWVERQWPQDPVKEVFTDGGGEFDNAEMTTWYQRHGIMFTTTPSHTSRLNMVERSHQTLTGMLKSMMKESGLPTSFWVDALHYAVYIKNRTYSDAINGIPYEAISEH</sequence>
<dbReference type="InterPro" id="IPR025724">
    <property type="entry name" value="GAG-pre-integrase_dom"/>
</dbReference>
<evidence type="ECO:0000259" key="3">
    <source>
        <dbReference type="PROSITE" id="PS50994"/>
    </source>
</evidence>
<dbReference type="SUPFAM" id="SSF57756">
    <property type="entry name" value="Retrovirus zinc finger-like domains"/>
    <property type="match status" value="1"/>
</dbReference>
<dbReference type="Gene3D" id="4.10.60.10">
    <property type="entry name" value="Zinc finger, CCHC-type"/>
    <property type="match status" value="1"/>
</dbReference>
<proteinExistence type="predicted"/>
<dbReference type="InterPro" id="IPR036875">
    <property type="entry name" value="Znf_CCHC_sf"/>
</dbReference>
<evidence type="ECO:0000313" key="5">
    <source>
        <dbReference type="Proteomes" id="UP000237271"/>
    </source>
</evidence>
<evidence type="ECO:0000313" key="4">
    <source>
        <dbReference type="EMBL" id="POM67959.1"/>
    </source>
</evidence>
<name>A0A2P4XR30_9STRA</name>
<dbReference type="AlphaFoldDB" id="A0A2P4XR30"/>